<reference evidence="3" key="1">
    <citation type="submission" date="2017-06" db="EMBL/GenBank/DDBJ databases">
        <authorList>
            <person name="Varghese N."/>
            <person name="Submissions S."/>
        </authorList>
    </citation>
    <scope>NUCLEOTIDE SEQUENCE [LARGE SCALE GENOMIC DNA]</scope>
    <source>
        <strain evidence="3">DSM 11116</strain>
    </source>
</reference>
<organism evidence="2 3">
    <name type="scientific">Hymenobacter gelipurpurascens</name>
    <dbReference type="NCBI Taxonomy" id="89968"/>
    <lineage>
        <taxon>Bacteria</taxon>
        <taxon>Pseudomonadati</taxon>
        <taxon>Bacteroidota</taxon>
        <taxon>Cytophagia</taxon>
        <taxon>Cytophagales</taxon>
        <taxon>Hymenobacteraceae</taxon>
        <taxon>Hymenobacter</taxon>
    </lineage>
</organism>
<keyword evidence="1" id="KW-0732">Signal</keyword>
<keyword evidence="3" id="KW-1185">Reference proteome</keyword>
<feature type="chain" id="PRO_5013370064" description="Outer membrane protein beta-barrel domain-containing protein" evidence="1">
    <location>
        <begin position="21"/>
        <end position="203"/>
    </location>
</feature>
<dbReference type="RefSeq" id="WP_088843121.1">
    <property type="nucleotide sequence ID" value="NZ_FYEW01000001.1"/>
</dbReference>
<proteinExistence type="predicted"/>
<protein>
    <recommendedName>
        <fullName evidence="4">Outer membrane protein beta-barrel domain-containing protein</fullName>
    </recommendedName>
</protein>
<evidence type="ECO:0000313" key="2">
    <source>
        <dbReference type="EMBL" id="SNC67180.1"/>
    </source>
</evidence>
<evidence type="ECO:0008006" key="4">
    <source>
        <dbReference type="Google" id="ProtNLM"/>
    </source>
</evidence>
<dbReference type="EMBL" id="FYEW01000001">
    <property type="protein sequence ID" value="SNC67180.1"/>
    <property type="molecule type" value="Genomic_DNA"/>
</dbReference>
<accession>A0A212TMP2</accession>
<name>A0A212TMP2_9BACT</name>
<evidence type="ECO:0000256" key="1">
    <source>
        <dbReference type="SAM" id="SignalP"/>
    </source>
</evidence>
<dbReference type="AlphaFoldDB" id="A0A212TMP2"/>
<sequence>MIRISLIFLGLLAAAGGASAQTTQYVALGTPALGLGQLSQRTSFSLNAGAMFAGRYGSASYISPTMAYQVTKRFSVFGGATFLRTTPGLAYGSYAYPGTEVAYAGSRAGYSGLNRMLIQGGGQYAVSPRLILTGSAWKDLTPNQFSVNPYAGFGGNLGSGVNLRADYHITENFSVSGGLRMSNGASAYPGNSPLYSPGMPFGY</sequence>
<dbReference type="OrthoDB" id="885071at2"/>
<feature type="signal peptide" evidence="1">
    <location>
        <begin position="1"/>
        <end position="20"/>
    </location>
</feature>
<evidence type="ECO:0000313" key="3">
    <source>
        <dbReference type="Proteomes" id="UP000198131"/>
    </source>
</evidence>
<gene>
    <name evidence="2" type="ORF">SAMN06265337_1864</name>
</gene>
<dbReference type="Proteomes" id="UP000198131">
    <property type="component" value="Unassembled WGS sequence"/>
</dbReference>